<feature type="domain" description="Tyrosinase copper-binding" evidence="5">
    <location>
        <begin position="532"/>
        <end position="543"/>
    </location>
</feature>
<dbReference type="PANTHER" id="PTHR11474">
    <property type="entry name" value="TYROSINASE FAMILY MEMBER"/>
    <property type="match status" value="1"/>
</dbReference>
<dbReference type="InterPro" id="IPR021765">
    <property type="entry name" value="UstYa-like"/>
</dbReference>
<feature type="region of interest" description="Disordered" evidence="3">
    <location>
        <begin position="252"/>
        <end position="272"/>
    </location>
</feature>
<dbReference type="Pfam" id="PF11807">
    <property type="entry name" value="UstYa"/>
    <property type="match status" value="1"/>
</dbReference>
<dbReference type="GO" id="GO:0016491">
    <property type="term" value="F:oxidoreductase activity"/>
    <property type="evidence" value="ECO:0007669"/>
    <property type="project" value="InterPro"/>
</dbReference>
<dbReference type="GO" id="GO:0046872">
    <property type="term" value="F:metal ion binding"/>
    <property type="evidence" value="ECO:0007669"/>
    <property type="project" value="UniProtKB-KW"/>
</dbReference>
<keyword evidence="7" id="KW-1185">Reference proteome</keyword>
<dbReference type="EMBL" id="LT853695">
    <property type="protein sequence ID" value="SMQ50006.1"/>
    <property type="molecule type" value="Genomic_DNA"/>
</dbReference>
<sequence length="606" mass="69751">MLWRVSRHGSFARGFSNELGPAKHLIELQRSVFVGSPEFRDDGTEYVPDDGIDRPVYVGEPSRSIDHEWALLHWGRFFLLSEDEARSAWGKGFEQYWSPRQGGYVAALEVMHTLHCLDHIRKSLYPEHYSQDSPVHGTLHRDHCLDHIRQSVMCTADLTPIPSRFYPGIGDNYIDSDQPHTCRDWTKARFPDTRRASPLNDRDESLDARRPLNKRAAGAALRLTSTDVLIATQDKTMDGIWRSFHKKDYSPASTIDPDDVEHQHEPETRTVRTDTAAQRWTHWQNLAVFLVIFGLVSLEVWEHAIPSHPSHRSLSQSPCKSIAIRREWRALTADERDDFVRSVKCLSTVPSRWTHNGTVYDDFAYLHGSIGKWCHHSASFLPWHRWTLHIWEASLREHCGFKGHVPYWDWTRDWMDIAASSIWDAESGFGGNGDPTGQVTVGNGTCVEDGPFANLRPIRYNNTYVAHCLSRGFADKPTLDRLLGKRFNPRSIGHIMRVDDYKDFNWEVEFHLHNAMHPAIGGDFRAMTAANDPIFFLHHAQLDHIWWQWQQQQPESRLGAYSGRHMVNSTDENASLQDVLMFGGLVENVPVWHAMDTENGKLCYRY</sequence>
<proteinExistence type="inferred from homology"/>
<dbReference type="PROSITE" id="PS00497">
    <property type="entry name" value="TYROSINASE_1"/>
    <property type="match status" value="1"/>
</dbReference>
<dbReference type="InterPro" id="IPR002227">
    <property type="entry name" value="Tyrosinase_Cu-bd"/>
</dbReference>
<feature type="domain" description="Tyrosinase copper-binding" evidence="4">
    <location>
        <begin position="375"/>
        <end position="392"/>
    </location>
</feature>
<dbReference type="PRINTS" id="PR00092">
    <property type="entry name" value="TYROSINASE"/>
</dbReference>
<dbReference type="SUPFAM" id="SSF48056">
    <property type="entry name" value="Di-copper centre-containing domain"/>
    <property type="match status" value="1"/>
</dbReference>
<dbReference type="InterPro" id="IPR050316">
    <property type="entry name" value="Tyrosinase/Hemocyanin"/>
</dbReference>
<accession>A0A1X7RRH8</accession>
<feature type="compositionally biased region" description="Basic and acidic residues" evidence="3">
    <location>
        <begin position="260"/>
        <end position="272"/>
    </location>
</feature>
<dbReference type="STRING" id="1276538.A0A1X7RRH8"/>
<protein>
    <recommendedName>
        <fullName evidence="4 5">Tyrosinase copper-binding domain-containing protein</fullName>
    </recommendedName>
</protein>
<organism evidence="6 7">
    <name type="scientific">Zymoseptoria tritici (strain ST99CH_3D7)</name>
    <dbReference type="NCBI Taxonomy" id="1276538"/>
    <lineage>
        <taxon>Eukaryota</taxon>
        <taxon>Fungi</taxon>
        <taxon>Dikarya</taxon>
        <taxon>Ascomycota</taxon>
        <taxon>Pezizomycotina</taxon>
        <taxon>Dothideomycetes</taxon>
        <taxon>Dothideomycetidae</taxon>
        <taxon>Mycosphaerellales</taxon>
        <taxon>Mycosphaerellaceae</taxon>
        <taxon>Zymoseptoria</taxon>
    </lineage>
</organism>
<evidence type="ECO:0000313" key="6">
    <source>
        <dbReference type="EMBL" id="SMQ50006.1"/>
    </source>
</evidence>
<dbReference type="InterPro" id="IPR008922">
    <property type="entry name" value="Di-copper_centre_dom_sf"/>
</dbReference>
<name>A0A1X7RRH8_ZYMT9</name>
<dbReference type="Gene3D" id="1.10.1280.10">
    <property type="entry name" value="Di-copper center containing domain from catechol oxidase"/>
    <property type="match status" value="1"/>
</dbReference>
<dbReference type="Pfam" id="PF00264">
    <property type="entry name" value="Tyrosinase"/>
    <property type="match status" value="1"/>
</dbReference>
<comment type="similarity">
    <text evidence="2">Belongs to the ustYa family.</text>
</comment>
<evidence type="ECO:0000256" key="3">
    <source>
        <dbReference type="SAM" id="MobiDB-lite"/>
    </source>
</evidence>
<dbReference type="Proteomes" id="UP000215127">
    <property type="component" value="Chromosome 4"/>
</dbReference>
<gene>
    <name evidence="6" type="ORF">ZT3D7_G5158</name>
</gene>
<dbReference type="GO" id="GO:0043386">
    <property type="term" value="P:mycotoxin biosynthetic process"/>
    <property type="evidence" value="ECO:0007669"/>
    <property type="project" value="InterPro"/>
</dbReference>
<evidence type="ECO:0000256" key="1">
    <source>
        <dbReference type="ARBA" id="ARBA00022723"/>
    </source>
</evidence>
<dbReference type="AlphaFoldDB" id="A0A1X7RRH8"/>
<evidence type="ECO:0000259" key="4">
    <source>
        <dbReference type="PROSITE" id="PS00497"/>
    </source>
</evidence>
<evidence type="ECO:0000259" key="5">
    <source>
        <dbReference type="PROSITE" id="PS00498"/>
    </source>
</evidence>
<evidence type="ECO:0000256" key="2">
    <source>
        <dbReference type="ARBA" id="ARBA00035112"/>
    </source>
</evidence>
<reference evidence="6 7" key="1">
    <citation type="submission" date="2016-06" db="EMBL/GenBank/DDBJ databases">
        <authorList>
            <person name="Kjaerup R.B."/>
            <person name="Dalgaard T.S."/>
            <person name="Juul-Madsen H.R."/>
        </authorList>
    </citation>
    <scope>NUCLEOTIDE SEQUENCE [LARGE SCALE GENOMIC DNA]</scope>
</reference>
<keyword evidence="1" id="KW-0479">Metal-binding</keyword>
<dbReference type="PROSITE" id="PS00498">
    <property type="entry name" value="TYROSINASE_2"/>
    <property type="match status" value="1"/>
</dbReference>
<evidence type="ECO:0000313" key="7">
    <source>
        <dbReference type="Proteomes" id="UP000215127"/>
    </source>
</evidence>
<dbReference type="PANTHER" id="PTHR11474:SF127">
    <property type="entry name" value="TYROSINASE COPPER-BINDING DOMAIN-CONTAINING PROTEIN"/>
    <property type="match status" value="1"/>
</dbReference>